<keyword evidence="1" id="KW-0677">Repeat</keyword>
<dbReference type="InterPro" id="IPR051726">
    <property type="entry name" value="Chitin_Synth_Reg"/>
</dbReference>
<dbReference type="PANTHER" id="PTHR46430">
    <property type="entry name" value="PROTEIN SKT5-RELATED"/>
    <property type="match status" value="1"/>
</dbReference>
<dbReference type="SMART" id="SM00671">
    <property type="entry name" value="SEL1"/>
    <property type="match status" value="3"/>
</dbReference>
<evidence type="ECO:0000313" key="3">
    <source>
        <dbReference type="Proteomes" id="UP000501237"/>
    </source>
</evidence>
<dbReference type="Gene3D" id="1.25.40.10">
    <property type="entry name" value="Tetratricopeptide repeat domain"/>
    <property type="match status" value="1"/>
</dbReference>
<dbReference type="Pfam" id="PF08238">
    <property type="entry name" value="Sel1"/>
    <property type="match status" value="3"/>
</dbReference>
<accession>A0A679GPL7</accession>
<dbReference type="KEGG" id="poj:PtoMrB4_26240"/>
<reference evidence="2 3" key="1">
    <citation type="journal article" date="2020" name="Microbiol. Resour. Announc.">
        <title>Complete genome sequence of Pseudomonas otitidis strain MrB4, isolated from Lake Biwa in Japan.</title>
        <authorList>
            <person name="Miyazaki K."/>
            <person name="Hase E."/>
            <person name="Maruya T."/>
        </authorList>
    </citation>
    <scope>NUCLEOTIDE SEQUENCE [LARGE SCALE GENOMIC DNA]</scope>
    <source>
        <strain evidence="2 3">MrB4</strain>
    </source>
</reference>
<name>A0A679GPL7_9GAMM</name>
<evidence type="ECO:0000256" key="1">
    <source>
        <dbReference type="ARBA" id="ARBA00022737"/>
    </source>
</evidence>
<dbReference type="RefSeq" id="WP_172435085.1">
    <property type="nucleotide sequence ID" value="NZ_AP022642.1"/>
</dbReference>
<dbReference type="Proteomes" id="UP000501237">
    <property type="component" value="Chromosome"/>
</dbReference>
<dbReference type="GeneID" id="57397843"/>
<dbReference type="EMBL" id="AP022642">
    <property type="protein sequence ID" value="BCA28647.1"/>
    <property type="molecule type" value="Genomic_DNA"/>
</dbReference>
<organism evidence="2 3">
    <name type="scientific">Metapseudomonas otitidis</name>
    <dbReference type="NCBI Taxonomy" id="319939"/>
    <lineage>
        <taxon>Bacteria</taxon>
        <taxon>Pseudomonadati</taxon>
        <taxon>Pseudomonadota</taxon>
        <taxon>Gammaproteobacteria</taxon>
        <taxon>Pseudomonadales</taxon>
        <taxon>Pseudomonadaceae</taxon>
        <taxon>Metapseudomonas</taxon>
    </lineage>
</organism>
<dbReference type="AlphaFoldDB" id="A0A679GPL7"/>
<dbReference type="SUPFAM" id="SSF81901">
    <property type="entry name" value="HCP-like"/>
    <property type="match status" value="1"/>
</dbReference>
<dbReference type="InterPro" id="IPR006597">
    <property type="entry name" value="Sel1-like"/>
</dbReference>
<evidence type="ECO:0008006" key="4">
    <source>
        <dbReference type="Google" id="ProtNLM"/>
    </source>
</evidence>
<evidence type="ECO:0000313" key="2">
    <source>
        <dbReference type="EMBL" id="BCA28647.1"/>
    </source>
</evidence>
<dbReference type="InterPro" id="IPR011990">
    <property type="entry name" value="TPR-like_helical_dom_sf"/>
</dbReference>
<sequence>MHDITDTESVIREAERLLDEGDPQVARSILAPYVAQRVPAALFLYSSVSAPGEGIEAFERRSFEMLSEAAELGYAPAITALAKCFDTGDRVEQDCQRAAILFEQAAACGHPQAKLYHGLNLFYGSNGIRADRKEAIRLLQEAAAEGVQDERTSLS</sequence>
<gene>
    <name evidence="2" type="ORF">PtoMrB4_26240</name>
</gene>
<proteinExistence type="predicted"/>
<protein>
    <recommendedName>
        <fullName evidence="4">Sel1 repeat-containing protein</fullName>
    </recommendedName>
</protein>